<gene>
    <name evidence="1" type="ORF">SAMN05444165_1992</name>
</gene>
<accession>A0A1N6IAR7</accession>
<sequence>MQFGYVAARTGTSSSAIRLYDEARGYVKGP</sequence>
<keyword evidence="2" id="KW-1185">Reference proteome</keyword>
<name>A0A1N6IAR7_9BURK</name>
<dbReference type="EMBL" id="FSRU01000001">
    <property type="protein sequence ID" value="SIO29116.1"/>
    <property type="molecule type" value="Genomic_DNA"/>
</dbReference>
<dbReference type="AlphaFoldDB" id="A0A1N6IAR7"/>
<dbReference type="Proteomes" id="UP000185151">
    <property type="component" value="Unassembled WGS sequence"/>
</dbReference>
<protein>
    <submittedName>
        <fullName evidence="1">Uncharacterized protein</fullName>
    </submittedName>
</protein>
<evidence type="ECO:0000313" key="2">
    <source>
        <dbReference type="Proteomes" id="UP000185151"/>
    </source>
</evidence>
<proteinExistence type="predicted"/>
<organism evidence="1 2">
    <name type="scientific">Paraburkholderia phenazinium</name>
    <dbReference type="NCBI Taxonomy" id="60549"/>
    <lineage>
        <taxon>Bacteria</taxon>
        <taxon>Pseudomonadati</taxon>
        <taxon>Pseudomonadota</taxon>
        <taxon>Betaproteobacteria</taxon>
        <taxon>Burkholderiales</taxon>
        <taxon>Burkholderiaceae</taxon>
        <taxon>Paraburkholderia</taxon>
    </lineage>
</organism>
<reference evidence="1 2" key="1">
    <citation type="submission" date="2016-11" db="EMBL/GenBank/DDBJ databases">
        <authorList>
            <person name="Jaros S."/>
            <person name="Januszkiewicz K."/>
            <person name="Wedrychowicz H."/>
        </authorList>
    </citation>
    <scope>NUCLEOTIDE SEQUENCE [LARGE SCALE GENOMIC DNA]</scope>
    <source>
        <strain evidence="1 2">GAS95</strain>
    </source>
</reference>
<evidence type="ECO:0000313" key="1">
    <source>
        <dbReference type="EMBL" id="SIO29116.1"/>
    </source>
</evidence>